<dbReference type="HOGENOM" id="CLU_221183_0_0_2"/>
<proteinExistence type="predicted"/>
<reference evidence="2 3" key="1">
    <citation type="journal article" date="2010" name="Stand. Genomic Sci.">
        <title>Complete genome sequence of Methanoplanus petrolearius type strain (SEBR 4847).</title>
        <authorList>
            <person name="Brambilla E."/>
            <person name="Djao O.D."/>
            <person name="Daligault H."/>
            <person name="Lapidus A."/>
            <person name="Lucas S."/>
            <person name="Hammon N."/>
            <person name="Nolan M."/>
            <person name="Tice H."/>
            <person name="Cheng J.F."/>
            <person name="Han C."/>
            <person name="Tapia R."/>
            <person name="Goodwin L."/>
            <person name="Pitluck S."/>
            <person name="Liolios K."/>
            <person name="Ivanova N."/>
            <person name="Mavromatis K."/>
            <person name="Mikhailova N."/>
            <person name="Pati A."/>
            <person name="Chen A."/>
            <person name="Palaniappan K."/>
            <person name="Land M."/>
            <person name="Hauser L."/>
            <person name="Chang Y.J."/>
            <person name="Jeffries C.D."/>
            <person name="Rohde M."/>
            <person name="Spring S."/>
            <person name="Sikorski J."/>
            <person name="Goker M."/>
            <person name="Woyke T."/>
            <person name="Bristow J."/>
            <person name="Eisen J.A."/>
            <person name="Markowitz V."/>
            <person name="Hugenholtz P."/>
            <person name="Kyrpides N.C."/>
            <person name="Klenk H.P."/>
        </authorList>
    </citation>
    <scope>NUCLEOTIDE SEQUENCE [LARGE SCALE GENOMIC DNA]</scope>
    <source>
        <strain evidence="3">DSM 11571 / OCM 486 / SEBR 4847</strain>
    </source>
</reference>
<evidence type="ECO:0000256" key="1">
    <source>
        <dbReference type="SAM" id="MobiDB-lite"/>
    </source>
</evidence>
<evidence type="ECO:0000313" key="2">
    <source>
        <dbReference type="EMBL" id="ADN36067.1"/>
    </source>
</evidence>
<protein>
    <submittedName>
        <fullName evidence="2">Uncharacterized protein</fullName>
    </submittedName>
</protein>
<dbReference type="AlphaFoldDB" id="E1REA4"/>
<dbReference type="EMBL" id="CP002117">
    <property type="protein sequence ID" value="ADN36067.1"/>
    <property type="molecule type" value="Genomic_DNA"/>
</dbReference>
<gene>
    <name evidence="2" type="ordered locus">Mpet_1307</name>
</gene>
<dbReference type="KEGG" id="mpi:Mpet_1307"/>
<dbReference type="Proteomes" id="UP000006565">
    <property type="component" value="Chromosome"/>
</dbReference>
<feature type="compositionally biased region" description="Basic and acidic residues" evidence="1">
    <location>
        <begin position="7"/>
        <end position="20"/>
    </location>
</feature>
<name>E1REA4_METP4</name>
<keyword evidence="3" id="KW-1185">Reference proteome</keyword>
<feature type="region of interest" description="Disordered" evidence="1">
    <location>
        <begin position="1"/>
        <end position="22"/>
    </location>
</feature>
<dbReference type="STRING" id="679926.Mpet_1307"/>
<accession>E1REA4</accession>
<sequence>MLVHPEATYRDEGEDHREGDVFPLPEYLFD</sequence>
<organism evidence="2 3">
    <name type="scientific">Methanolacinia petrolearia (strain DSM 11571 / OCM 486 / SEBR 4847)</name>
    <name type="common">Methanoplanus petrolearius</name>
    <dbReference type="NCBI Taxonomy" id="679926"/>
    <lineage>
        <taxon>Archaea</taxon>
        <taxon>Methanobacteriati</taxon>
        <taxon>Methanobacteriota</taxon>
        <taxon>Stenosarchaea group</taxon>
        <taxon>Methanomicrobia</taxon>
        <taxon>Methanomicrobiales</taxon>
        <taxon>Methanomicrobiaceae</taxon>
        <taxon>Methanolacinia</taxon>
    </lineage>
</organism>
<evidence type="ECO:0000313" key="3">
    <source>
        <dbReference type="Proteomes" id="UP000006565"/>
    </source>
</evidence>